<dbReference type="SUPFAM" id="SSF49478">
    <property type="entry name" value="Cna protein B-type domain"/>
    <property type="match status" value="1"/>
</dbReference>
<proteinExistence type="predicted"/>
<dbReference type="Gene3D" id="2.60.40.1120">
    <property type="entry name" value="Carboxypeptidase-like, regulatory domain"/>
    <property type="match status" value="1"/>
</dbReference>
<comment type="caution">
    <text evidence="2">The sequence shown here is derived from an EMBL/GenBank/DDBJ whole genome shotgun (WGS) entry which is preliminary data.</text>
</comment>
<protein>
    <submittedName>
        <fullName evidence="2">Outer membrane beta-barrel protein</fullName>
    </submittedName>
</protein>
<feature type="domain" description="Outer membrane protein beta-barrel" evidence="1">
    <location>
        <begin position="471"/>
        <end position="791"/>
    </location>
</feature>
<dbReference type="Pfam" id="PF14905">
    <property type="entry name" value="OMP_b-brl_3"/>
    <property type="match status" value="1"/>
</dbReference>
<accession>A0A940IJ66</accession>
<dbReference type="AlphaFoldDB" id="A0A940IJ66"/>
<evidence type="ECO:0000259" key="1">
    <source>
        <dbReference type="Pfam" id="PF14905"/>
    </source>
</evidence>
<name>A0A940IJ66_9BACT</name>
<dbReference type="EMBL" id="JADILV010000067">
    <property type="protein sequence ID" value="MBO8484300.1"/>
    <property type="molecule type" value="Genomic_DNA"/>
</dbReference>
<dbReference type="Pfam" id="PF13620">
    <property type="entry name" value="CarboxypepD_reg"/>
    <property type="match status" value="1"/>
</dbReference>
<organism evidence="2 3">
    <name type="scientific">Candidatus Cryptobacteroides avicola</name>
    <dbReference type="NCBI Taxonomy" id="2840757"/>
    <lineage>
        <taxon>Bacteria</taxon>
        <taxon>Pseudomonadati</taxon>
        <taxon>Bacteroidota</taxon>
        <taxon>Bacteroidia</taxon>
        <taxon>Bacteroidales</taxon>
        <taxon>Candidatus Cryptobacteroides</taxon>
    </lineage>
</organism>
<dbReference type="SUPFAM" id="SSF56935">
    <property type="entry name" value="Porins"/>
    <property type="match status" value="1"/>
</dbReference>
<gene>
    <name evidence="2" type="ORF">IAB75_09345</name>
</gene>
<evidence type="ECO:0000313" key="2">
    <source>
        <dbReference type="EMBL" id="MBO8484300.1"/>
    </source>
</evidence>
<dbReference type="InterPro" id="IPR041700">
    <property type="entry name" value="OMP_b-brl_3"/>
</dbReference>
<evidence type="ECO:0000313" key="3">
    <source>
        <dbReference type="Proteomes" id="UP000725002"/>
    </source>
</evidence>
<reference evidence="2" key="1">
    <citation type="submission" date="2020-10" db="EMBL/GenBank/DDBJ databases">
        <authorList>
            <person name="Gilroy R."/>
        </authorList>
    </citation>
    <scope>NUCLEOTIDE SEQUENCE</scope>
    <source>
        <strain evidence="2">G3-8215</strain>
    </source>
</reference>
<reference evidence="2" key="2">
    <citation type="journal article" date="2021" name="PeerJ">
        <title>Extensive microbial diversity within the chicken gut microbiome revealed by metagenomics and culture.</title>
        <authorList>
            <person name="Gilroy R."/>
            <person name="Ravi A."/>
            <person name="Getino M."/>
            <person name="Pursley I."/>
            <person name="Horton D.L."/>
            <person name="Alikhan N.F."/>
            <person name="Baker D."/>
            <person name="Gharbi K."/>
            <person name="Hall N."/>
            <person name="Watson M."/>
            <person name="Adriaenssens E.M."/>
            <person name="Foster-Nyarko E."/>
            <person name="Jarju S."/>
            <person name="Secka A."/>
            <person name="Antonio M."/>
            <person name="Oren A."/>
            <person name="Chaudhuri R.R."/>
            <person name="La Ragione R."/>
            <person name="Hildebrand F."/>
            <person name="Pallen M.J."/>
        </authorList>
    </citation>
    <scope>NUCLEOTIDE SEQUENCE</scope>
    <source>
        <strain evidence="2">G3-8215</strain>
    </source>
</reference>
<dbReference type="Proteomes" id="UP000725002">
    <property type="component" value="Unassembled WGS sequence"/>
</dbReference>
<sequence length="994" mass="110310">MKRVLGFILSGCAIVLTLAALTLPVYAQSGFSVKIRLSDAKTGEAVPFATVSLTAKGGSKPLKYVLSTEGGDAVLSPLPKGNYTLRADLLGYKSYTLELTVDKNVDLGTVKMDQDNEVLEAATVEAIGNPIIVKKDTIEYSASSFKTSDNDMLEELLKKLPGVEVDSDGTITANGQTISKIMIDGKEFFLDDPQLATKNIPAKIINKIKVVEKKSEQAEFTGIDDGEEEHVIDLSIKPGMMDGWFGNLMAGGGHDVPDKGYYTDGLTPAKDGWRYQAAGMLGQFKQKSQISIILNANNTNNRGFNDMSSSMMQTMRGARGMGRGVGGWGRNGITTSWMAGANGAFDLLDDKMELNANYMYGGSQRYVEEQSSRTTYLDDGSSLIYDNNGYNISNSDGHRFGVRIDHKFSENTSILFEPRFNFGTGDFQEYSDFITLSRTGSDTDTTNVGFNNNTGYNKNWTASGFLLFRQRLGKPGRTLSAMLNYNFSNNILNGLNQSLTTTFDEQDSPLDSIINQRYDQDSRNSSFSARVVYTEPLGHDFYLEANYSYSYNISRSIKDTYNSGGEPVSNLDRANNILSYNSAGEVYDPTYSNNILNRYINQSAGLTFMYQKEKLRAQLGASVRPTNTHNETNGESYDSKVLNWSPEAMLSYDIDDNTMVRMFYFGRSSQPSTSQLMPVPDNSDPLNVSLGNPYLLPYFNHNIRGMFGYTNRETFTSIHGRVGGSLVQDGIVNAQWYDENGAQYSIPVNGPVSGSADANLMINSPFGRNSKFSIFSMTYARYNESSSYIGKTGAFDTAKYYDPDNAEFDYALFHEDFLDHGADMFTKNKTQSVSFTQRLRFTFRCDLVELNVGGRTRFSKSWYTISSSNKPATWNNQVDFSMNWTLPGGFGVVSDLDYNWYDGYTTPQEDEFVLNAEITKLLFKNKFTLSLKAYDILNQSKNLSVSDASNYHLETRNNTLGRYIILSLTYRFGTFGGPGGGPGGRGPMGPPPRR</sequence>